<dbReference type="CDD" id="cd06171">
    <property type="entry name" value="Sigma70_r4"/>
    <property type="match status" value="1"/>
</dbReference>
<accession>A0A3D8YDQ9</accession>
<dbReference type="NCBIfam" id="TIGR02937">
    <property type="entry name" value="sigma70-ECF"/>
    <property type="match status" value="1"/>
</dbReference>
<proteinExistence type="inferred from homology"/>
<reference evidence="7 8" key="1">
    <citation type="submission" date="2018-07" db="EMBL/GenBank/DDBJ databases">
        <title>Dyadobacter roseus sp. nov., isolated from rose rhizosphere soil.</title>
        <authorList>
            <person name="Chen L."/>
        </authorList>
    </citation>
    <scope>NUCLEOTIDE SEQUENCE [LARGE SCALE GENOMIC DNA]</scope>
    <source>
        <strain evidence="7 8">RS19</strain>
    </source>
</reference>
<protein>
    <submittedName>
        <fullName evidence="7">RNA polymerase sigma-70 factor</fullName>
    </submittedName>
</protein>
<keyword evidence="3" id="KW-0731">Sigma factor</keyword>
<gene>
    <name evidence="7" type="ORF">DSL64_06865</name>
</gene>
<evidence type="ECO:0000259" key="5">
    <source>
        <dbReference type="Pfam" id="PF04542"/>
    </source>
</evidence>
<dbReference type="InterPro" id="IPR013249">
    <property type="entry name" value="RNA_pol_sigma70_r4_t2"/>
</dbReference>
<dbReference type="SUPFAM" id="SSF88659">
    <property type="entry name" value="Sigma3 and sigma4 domains of RNA polymerase sigma factors"/>
    <property type="match status" value="1"/>
</dbReference>
<evidence type="ECO:0000313" key="7">
    <source>
        <dbReference type="EMBL" id="REA62641.1"/>
    </source>
</evidence>
<dbReference type="Proteomes" id="UP000256373">
    <property type="component" value="Unassembled WGS sequence"/>
</dbReference>
<keyword evidence="8" id="KW-1185">Reference proteome</keyword>
<dbReference type="InterPro" id="IPR014284">
    <property type="entry name" value="RNA_pol_sigma-70_dom"/>
</dbReference>
<feature type="domain" description="RNA polymerase sigma factor 70 region 4 type 2" evidence="6">
    <location>
        <begin position="121"/>
        <end position="168"/>
    </location>
</feature>
<dbReference type="GO" id="GO:0003677">
    <property type="term" value="F:DNA binding"/>
    <property type="evidence" value="ECO:0007669"/>
    <property type="project" value="InterPro"/>
</dbReference>
<dbReference type="Pfam" id="PF04542">
    <property type="entry name" value="Sigma70_r2"/>
    <property type="match status" value="1"/>
</dbReference>
<evidence type="ECO:0000259" key="6">
    <source>
        <dbReference type="Pfam" id="PF08281"/>
    </source>
</evidence>
<feature type="domain" description="RNA polymerase sigma-70 region 2" evidence="5">
    <location>
        <begin position="24"/>
        <end position="89"/>
    </location>
</feature>
<dbReference type="InterPro" id="IPR036388">
    <property type="entry name" value="WH-like_DNA-bd_sf"/>
</dbReference>
<dbReference type="Pfam" id="PF08281">
    <property type="entry name" value="Sigma70_r4_2"/>
    <property type="match status" value="1"/>
</dbReference>
<dbReference type="GO" id="GO:0006352">
    <property type="term" value="P:DNA-templated transcription initiation"/>
    <property type="evidence" value="ECO:0007669"/>
    <property type="project" value="InterPro"/>
</dbReference>
<dbReference type="InterPro" id="IPR013325">
    <property type="entry name" value="RNA_pol_sigma_r2"/>
</dbReference>
<dbReference type="PANTHER" id="PTHR43133:SF46">
    <property type="entry name" value="RNA POLYMERASE SIGMA-70 FACTOR ECF SUBFAMILY"/>
    <property type="match status" value="1"/>
</dbReference>
<dbReference type="Gene3D" id="1.10.10.10">
    <property type="entry name" value="Winged helix-like DNA-binding domain superfamily/Winged helix DNA-binding domain"/>
    <property type="match status" value="1"/>
</dbReference>
<dbReference type="GO" id="GO:0016987">
    <property type="term" value="F:sigma factor activity"/>
    <property type="evidence" value="ECO:0007669"/>
    <property type="project" value="UniProtKB-KW"/>
</dbReference>
<dbReference type="InterPro" id="IPR039425">
    <property type="entry name" value="RNA_pol_sigma-70-like"/>
</dbReference>
<dbReference type="PANTHER" id="PTHR43133">
    <property type="entry name" value="RNA POLYMERASE ECF-TYPE SIGMA FACTO"/>
    <property type="match status" value="1"/>
</dbReference>
<evidence type="ECO:0000256" key="3">
    <source>
        <dbReference type="ARBA" id="ARBA00023082"/>
    </source>
</evidence>
<evidence type="ECO:0000313" key="8">
    <source>
        <dbReference type="Proteomes" id="UP000256373"/>
    </source>
</evidence>
<organism evidence="7 8">
    <name type="scientific">Dyadobacter luteus</name>
    <dbReference type="NCBI Taxonomy" id="2259619"/>
    <lineage>
        <taxon>Bacteria</taxon>
        <taxon>Pseudomonadati</taxon>
        <taxon>Bacteroidota</taxon>
        <taxon>Cytophagia</taxon>
        <taxon>Cytophagales</taxon>
        <taxon>Spirosomataceae</taxon>
        <taxon>Dyadobacter</taxon>
    </lineage>
</organism>
<comment type="caution">
    <text evidence="7">The sequence shown here is derived from an EMBL/GenBank/DDBJ whole genome shotgun (WGS) entry which is preliminary data.</text>
</comment>
<dbReference type="InterPro" id="IPR007627">
    <property type="entry name" value="RNA_pol_sigma70_r2"/>
</dbReference>
<dbReference type="OrthoDB" id="799938at2"/>
<keyword evidence="2" id="KW-0805">Transcription regulation</keyword>
<keyword evidence="4" id="KW-0804">Transcription</keyword>
<evidence type="ECO:0000256" key="2">
    <source>
        <dbReference type="ARBA" id="ARBA00023015"/>
    </source>
</evidence>
<dbReference type="EMBL" id="QNUL01000004">
    <property type="protein sequence ID" value="REA62641.1"/>
    <property type="molecule type" value="Genomic_DNA"/>
</dbReference>
<dbReference type="InterPro" id="IPR013324">
    <property type="entry name" value="RNA_pol_sigma_r3/r4-like"/>
</dbReference>
<dbReference type="Gene3D" id="1.10.1740.10">
    <property type="match status" value="1"/>
</dbReference>
<evidence type="ECO:0000256" key="1">
    <source>
        <dbReference type="ARBA" id="ARBA00010641"/>
    </source>
</evidence>
<dbReference type="AlphaFoldDB" id="A0A3D8YDQ9"/>
<dbReference type="SUPFAM" id="SSF88946">
    <property type="entry name" value="Sigma2 domain of RNA polymerase sigma factors"/>
    <property type="match status" value="1"/>
</dbReference>
<comment type="similarity">
    <text evidence="1">Belongs to the sigma-70 factor family. ECF subfamily.</text>
</comment>
<name>A0A3D8YDQ9_9BACT</name>
<evidence type="ECO:0000256" key="4">
    <source>
        <dbReference type="ARBA" id="ARBA00023163"/>
    </source>
</evidence>
<sequence length="196" mass="22982">MAKIDEIALLNEVSLGDRDSFDALYNQYYSEIQRYVLKFVKTYDHTDDLCQEIFIKVWEKRAYLSEVAAFRPYLYKVAKNHILDFLRHAAVEQSLKESIIRSAEHNYNSVEDAFQSEEYRQYLAEVLNSMSPRNQEVFRLCRDMDYTYDEAAEALGISRNAIKKHMVKIIRLLKYSAQKSFGVSFSLIALFFAPIV</sequence>
<dbReference type="RefSeq" id="WP_115829938.1">
    <property type="nucleotide sequence ID" value="NZ_QNUL01000004.1"/>
</dbReference>